<comment type="caution">
    <text evidence="4">The sequence shown here is derived from an EMBL/GenBank/DDBJ whole genome shotgun (WGS) entry which is preliminary data.</text>
</comment>
<dbReference type="InterPro" id="IPR032867">
    <property type="entry name" value="DYW_dom"/>
</dbReference>
<evidence type="ECO:0000256" key="1">
    <source>
        <dbReference type="PROSITE-ProRule" id="PRU00708"/>
    </source>
</evidence>
<dbReference type="EMBL" id="CAJNOM010000359">
    <property type="protein sequence ID" value="CAF1390013.1"/>
    <property type="molecule type" value="Genomic_DNA"/>
</dbReference>
<dbReference type="NCBIfam" id="TIGR00756">
    <property type="entry name" value="PPR"/>
    <property type="match status" value="2"/>
</dbReference>
<dbReference type="Proteomes" id="UP000663832">
    <property type="component" value="Unassembled WGS sequence"/>
</dbReference>
<organism evidence="4 6">
    <name type="scientific">Adineta steineri</name>
    <dbReference type="NCBI Taxonomy" id="433720"/>
    <lineage>
        <taxon>Eukaryota</taxon>
        <taxon>Metazoa</taxon>
        <taxon>Spiralia</taxon>
        <taxon>Gnathifera</taxon>
        <taxon>Rotifera</taxon>
        <taxon>Eurotatoria</taxon>
        <taxon>Bdelloidea</taxon>
        <taxon>Adinetida</taxon>
        <taxon>Adinetidae</taxon>
        <taxon>Adineta</taxon>
    </lineage>
</organism>
<dbReference type="AlphaFoldDB" id="A0A815PM95"/>
<sequence>MFSTKSFSKIQQLLIIYRQTNRLCFMYSSSSSSSSSSIKLGSTMKKLIDSKEYKKVLNLYDKHCEMCTDFVIDMTIKACIQLNDYERIKNIEKNLSSKSFNSSFIQTSLIQFHFQNGDIDKVLNISSRIANKSNYLYTIVFKGLNTHNRADIVLDLYDKMTINPDDYTIATIFSSCAQLANQRAMNIGRRLVDKISQNIQNKTSLLNSSIHMLMKFGDITKAEEFLQMSKKKNIITYGAMINGYNINNQPLKSFNLFQQMKHENIKPNETIFILLIGTCSQTGLLSRCQYIVNQIPLHFYKNIQLNNSLIDMWGKAGSIKNAQQIFESINNPNIITYNAMINAFGLNRMGFEAIKLYKKISNNLHNERSHICVLNACSHSALHREAYSIFNQISNKTERIITTMIDCLSRLFLFDEAQKLINEYEKTNPPSLLMYMAMLSGARNRRHSIISENIYNKMKSLFPGEKDALISASILLANTYTSLGDSQRAGDIRLDRIKEFGKEVRVGLSWTEVNGTIVQFKAHDQSHPQSKEIYTELKQISAELIEYGHEYDSTWMTRPLQKNETVESVLCGHSERLAIAFNFVARSNPSMIQITNNLRVCGDCHEATKLIAKIRKCEIIVRDASCIHHFYTNGQCSCQDHF</sequence>
<name>A0A815PM95_9BILA</name>
<dbReference type="GO" id="GO:0009451">
    <property type="term" value="P:RNA modification"/>
    <property type="evidence" value="ECO:0007669"/>
    <property type="project" value="InterPro"/>
</dbReference>
<feature type="repeat" description="PPR" evidence="1">
    <location>
        <begin position="233"/>
        <end position="267"/>
    </location>
</feature>
<evidence type="ECO:0000313" key="3">
    <source>
        <dbReference type="EMBL" id="CAF1390013.1"/>
    </source>
</evidence>
<dbReference type="Pfam" id="PF01535">
    <property type="entry name" value="PPR"/>
    <property type="match status" value="2"/>
</dbReference>
<evidence type="ECO:0000313" key="6">
    <source>
        <dbReference type="Proteomes" id="UP000663877"/>
    </source>
</evidence>
<dbReference type="Gene3D" id="1.25.40.10">
    <property type="entry name" value="Tetratricopeptide repeat domain"/>
    <property type="match status" value="4"/>
</dbReference>
<accession>A0A815PM95</accession>
<evidence type="ECO:0000259" key="2">
    <source>
        <dbReference type="Pfam" id="PF14432"/>
    </source>
</evidence>
<dbReference type="Proteomes" id="UP000663877">
    <property type="component" value="Unassembled WGS sequence"/>
</dbReference>
<reference evidence="4" key="1">
    <citation type="submission" date="2021-02" db="EMBL/GenBank/DDBJ databases">
        <authorList>
            <person name="Nowell W R."/>
        </authorList>
    </citation>
    <scope>NUCLEOTIDE SEQUENCE</scope>
</reference>
<dbReference type="Pfam" id="PF13041">
    <property type="entry name" value="PPR_2"/>
    <property type="match status" value="1"/>
</dbReference>
<evidence type="ECO:0000313" key="4">
    <source>
        <dbReference type="EMBL" id="CAF1451144.1"/>
    </source>
</evidence>
<dbReference type="GO" id="GO:0008270">
    <property type="term" value="F:zinc ion binding"/>
    <property type="evidence" value="ECO:0007669"/>
    <property type="project" value="InterPro"/>
</dbReference>
<evidence type="ECO:0000313" key="5">
    <source>
        <dbReference type="Proteomes" id="UP000663832"/>
    </source>
</evidence>
<dbReference type="PROSITE" id="PS51375">
    <property type="entry name" value="PPR"/>
    <property type="match status" value="1"/>
</dbReference>
<dbReference type="GO" id="GO:0003723">
    <property type="term" value="F:RNA binding"/>
    <property type="evidence" value="ECO:0007669"/>
    <property type="project" value="InterPro"/>
</dbReference>
<dbReference type="OrthoDB" id="185373at2759"/>
<keyword evidence="5" id="KW-1185">Reference proteome</keyword>
<protein>
    <recommendedName>
        <fullName evidence="2">DYW domain-containing protein</fullName>
    </recommendedName>
</protein>
<dbReference type="InterPro" id="IPR011990">
    <property type="entry name" value="TPR-like_helical_dom_sf"/>
</dbReference>
<dbReference type="PANTHER" id="PTHR47926">
    <property type="entry name" value="PENTATRICOPEPTIDE REPEAT-CONTAINING PROTEIN"/>
    <property type="match status" value="1"/>
</dbReference>
<dbReference type="Pfam" id="PF14432">
    <property type="entry name" value="DYW_deaminase"/>
    <property type="match status" value="1"/>
</dbReference>
<dbReference type="EMBL" id="CAJNOI010001984">
    <property type="protein sequence ID" value="CAF1451144.1"/>
    <property type="molecule type" value="Genomic_DNA"/>
</dbReference>
<dbReference type="InterPro" id="IPR046960">
    <property type="entry name" value="PPR_At4g14850-like_plant"/>
</dbReference>
<dbReference type="InterPro" id="IPR002885">
    <property type="entry name" value="PPR_rpt"/>
</dbReference>
<feature type="domain" description="DYW" evidence="2">
    <location>
        <begin position="548"/>
        <end position="641"/>
    </location>
</feature>
<gene>
    <name evidence="4" type="ORF">BJG266_LOCUS40439</name>
    <name evidence="3" type="ORF">QVE165_LOCUS36157</name>
</gene>
<proteinExistence type="predicted"/>